<keyword evidence="1" id="KW-1133">Transmembrane helix</keyword>
<keyword evidence="3" id="KW-1185">Reference proteome</keyword>
<dbReference type="Gene3D" id="3.90.79.10">
    <property type="entry name" value="Nucleoside Triphosphate Pyrophosphohydrolase"/>
    <property type="match status" value="1"/>
</dbReference>
<name>A0AAX4KI23_9TREE</name>
<dbReference type="GeneID" id="91102994"/>
<feature type="transmembrane region" description="Helical" evidence="1">
    <location>
        <begin position="16"/>
        <end position="35"/>
    </location>
</feature>
<keyword evidence="1" id="KW-0472">Membrane</keyword>
<dbReference type="AlphaFoldDB" id="A0AAX4KI23"/>
<sequence length="101" mass="10828">MKRNFLNSYQVGEQKIAMYSASGIVLSACYTIFLFNRLSFASSKSSGVQAGSSSEIAPGKNIAFHLKDTACALLGVATLGTHMTAYEGEGEDLKVWVPTRS</sequence>
<gene>
    <name evidence="2" type="ORF">V865_004192</name>
</gene>
<evidence type="ECO:0000313" key="2">
    <source>
        <dbReference type="EMBL" id="WWD06107.1"/>
    </source>
</evidence>
<dbReference type="KEGG" id="ker:91102994"/>
<dbReference type="Proteomes" id="UP001358614">
    <property type="component" value="Chromosome 1"/>
</dbReference>
<dbReference type="RefSeq" id="XP_066084074.1">
    <property type="nucleotide sequence ID" value="XM_066227977.1"/>
</dbReference>
<keyword evidence="1" id="KW-0812">Transmembrane</keyword>
<organism evidence="2 3">
    <name type="scientific">Kwoniella europaea PYCC6329</name>
    <dbReference type="NCBI Taxonomy" id="1423913"/>
    <lineage>
        <taxon>Eukaryota</taxon>
        <taxon>Fungi</taxon>
        <taxon>Dikarya</taxon>
        <taxon>Basidiomycota</taxon>
        <taxon>Agaricomycotina</taxon>
        <taxon>Tremellomycetes</taxon>
        <taxon>Tremellales</taxon>
        <taxon>Cryptococcaceae</taxon>
        <taxon>Kwoniella</taxon>
    </lineage>
</organism>
<proteinExistence type="predicted"/>
<reference evidence="2 3" key="1">
    <citation type="submission" date="2024-01" db="EMBL/GenBank/DDBJ databases">
        <title>Comparative genomics of Cryptococcus and Kwoniella reveals pathogenesis evolution and contrasting modes of karyotype evolution via chromosome fusion or intercentromeric recombination.</title>
        <authorList>
            <person name="Coelho M.A."/>
            <person name="David-Palma M."/>
            <person name="Shea T."/>
            <person name="Bowers K."/>
            <person name="McGinley-Smith S."/>
            <person name="Mohammad A.W."/>
            <person name="Gnirke A."/>
            <person name="Yurkov A.M."/>
            <person name="Nowrousian M."/>
            <person name="Sun S."/>
            <person name="Cuomo C.A."/>
            <person name="Heitman J."/>
        </authorList>
    </citation>
    <scope>NUCLEOTIDE SEQUENCE [LARGE SCALE GENOMIC DNA]</scope>
    <source>
        <strain evidence="2 3">PYCC6329</strain>
    </source>
</reference>
<dbReference type="PROSITE" id="PS51257">
    <property type="entry name" value="PROKAR_LIPOPROTEIN"/>
    <property type="match status" value="1"/>
</dbReference>
<protein>
    <submittedName>
        <fullName evidence="2">Uncharacterized protein</fullName>
    </submittedName>
</protein>
<evidence type="ECO:0000313" key="3">
    <source>
        <dbReference type="Proteomes" id="UP001358614"/>
    </source>
</evidence>
<accession>A0AAX4KI23</accession>
<dbReference type="EMBL" id="CP144089">
    <property type="protein sequence ID" value="WWD06107.1"/>
    <property type="molecule type" value="Genomic_DNA"/>
</dbReference>
<evidence type="ECO:0000256" key="1">
    <source>
        <dbReference type="SAM" id="Phobius"/>
    </source>
</evidence>